<dbReference type="PANTHER" id="PTHR23055">
    <property type="entry name" value="CALCIUM BINDING PROTEINS"/>
    <property type="match status" value="1"/>
</dbReference>
<dbReference type="SMART" id="SM00054">
    <property type="entry name" value="EFh"/>
    <property type="match status" value="3"/>
</dbReference>
<dbReference type="InterPro" id="IPR002048">
    <property type="entry name" value="EF_hand_dom"/>
</dbReference>
<name>A0A7L1RIB3_9PASS</name>
<dbReference type="PROSITE" id="PS00018">
    <property type="entry name" value="EF_HAND_1"/>
    <property type="match status" value="3"/>
</dbReference>
<evidence type="ECO:0000259" key="4">
    <source>
        <dbReference type="PROSITE" id="PS50222"/>
    </source>
</evidence>
<dbReference type="GO" id="GO:0005509">
    <property type="term" value="F:calcium ion binding"/>
    <property type="evidence" value="ECO:0007669"/>
    <property type="project" value="InterPro"/>
</dbReference>
<organism evidence="5 6">
    <name type="scientific">Helopsaltes ochotensis</name>
    <name type="common">Middendorff's grasshopper-warbler</name>
    <dbReference type="NCBI Taxonomy" id="3150915"/>
    <lineage>
        <taxon>Eukaryota</taxon>
        <taxon>Metazoa</taxon>
        <taxon>Chordata</taxon>
        <taxon>Craniata</taxon>
        <taxon>Vertebrata</taxon>
        <taxon>Euteleostomi</taxon>
        <taxon>Archelosauria</taxon>
        <taxon>Archosauria</taxon>
        <taxon>Dinosauria</taxon>
        <taxon>Saurischia</taxon>
        <taxon>Theropoda</taxon>
        <taxon>Coelurosauria</taxon>
        <taxon>Aves</taxon>
        <taxon>Neognathae</taxon>
        <taxon>Neoaves</taxon>
        <taxon>Telluraves</taxon>
        <taxon>Australaves</taxon>
        <taxon>Passeriformes</taxon>
        <taxon>Sylvioidea</taxon>
        <taxon>Locustellidae</taxon>
        <taxon>Helopsaltes</taxon>
    </lineage>
</organism>
<evidence type="ECO:0000256" key="1">
    <source>
        <dbReference type="ARBA" id="ARBA00022723"/>
    </source>
</evidence>
<keyword evidence="3" id="KW-0106">Calcium</keyword>
<sequence>AAMSRKGVKLLVDSLTRSAKHFNKSEVECLINLFDTVVARASSQFAGVGFDRTVFRDTLHSAFGMTDDVVLDRVFSTFDRDNNGCITVVEWVEGLAVLLRGTLEEKMKYCFAVYDLNGDGYISREEMFQMLKNSLLIQPADEEPDEGVKDLVEIALKKMASIYLDYDHDGKLSFEDFEKAVRDEKLLLEAFGPCLPDIK</sequence>
<evidence type="ECO:0000313" key="6">
    <source>
        <dbReference type="Proteomes" id="UP000572057"/>
    </source>
</evidence>
<protein>
    <submittedName>
        <fullName evidence="5">EFCB1 protein</fullName>
    </submittedName>
</protein>
<reference evidence="6" key="1">
    <citation type="submission" date="2019-09" db="EMBL/GenBank/DDBJ databases">
        <title>Bird 10,000 Genomes (B10K) Project - Family phase.</title>
        <authorList>
            <person name="Zhang G."/>
        </authorList>
    </citation>
    <scope>NUCLEOTIDE SEQUENCE [LARGE SCALE GENOMIC DNA]</scope>
</reference>
<dbReference type="PRINTS" id="PR00450">
    <property type="entry name" value="RECOVERIN"/>
</dbReference>
<feature type="domain" description="EF-hand" evidence="4">
    <location>
        <begin position="164"/>
        <end position="187"/>
    </location>
</feature>
<dbReference type="PROSITE" id="PS50222">
    <property type="entry name" value="EF_HAND_2"/>
    <property type="match status" value="3"/>
</dbReference>
<evidence type="ECO:0000256" key="2">
    <source>
        <dbReference type="ARBA" id="ARBA00022737"/>
    </source>
</evidence>
<dbReference type="AlphaFoldDB" id="A0A7L1RIB3"/>
<dbReference type="InterPro" id="IPR011992">
    <property type="entry name" value="EF-hand-dom_pair"/>
</dbReference>
<keyword evidence="2" id="KW-0677">Repeat</keyword>
<feature type="domain" description="EF-hand" evidence="4">
    <location>
        <begin position="102"/>
        <end position="137"/>
    </location>
</feature>
<dbReference type="PANTHER" id="PTHR23055:SF60">
    <property type="entry name" value="CALAXIN"/>
    <property type="match status" value="1"/>
</dbReference>
<dbReference type="Proteomes" id="UP000572057">
    <property type="component" value="Unassembled WGS sequence"/>
</dbReference>
<dbReference type="SUPFAM" id="SSF47473">
    <property type="entry name" value="EF-hand"/>
    <property type="match status" value="1"/>
</dbReference>
<dbReference type="Pfam" id="PF13499">
    <property type="entry name" value="EF-hand_7"/>
    <property type="match status" value="1"/>
</dbReference>
<accession>A0A7L1RIB3</accession>
<evidence type="ECO:0000256" key="3">
    <source>
        <dbReference type="ARBA" id="ARBA00022837"/>
    </source>
</evidence>
<dbReference type="EMBL" id="VXBM01000176">
    <property type="protein sequence ID" value="NXO36795.1"/>
    <property type="molecule type" value="Genomic_DNA"/>
</dbReference>
<dbReference type="InterPro" id="IPR028846">
    <property type="entry name" value="Recoverin"/>
</dbReference>
<keyword evidence="6" id="KW-1185">Reference proteome</keyword>
<dbReference type="OrthoDB" id="191686at2759"/>
<keyword evidence="1" id="KW-0479">Metal-binding</keyword>
<feature type="non-terminal residue" evidence="5">
    <location>
        <position position="199"/>
    </location>
</feature>
<feature type="non-terminal residue" evidence="5">
    <location>
        <position position="1"/>
    </location>
</feature>
<gene>
    <name evidence="5" type="primary">Efcab1</name>
    <name evidence="5" type="ORF">LOCOCH_R00687</name>
</gene>
<evidence type="ECO:0000313" key="5">
    <source>
        <dbReference type="EMBL" id="NXO36795.1"/>
    </source>
</evidence>
<dbReference type="InterPro" id="IPR018247">
    <property type="entry name" value="EF_Hand_1_Ca_BS"/>
</dbReference>
<feature type="domain" description="EF-hand" evidence="4">
    <location>
        <begin position="66"/>
        <end position="101"/>
    </location>
</feature>
<dbReference type="Gene3D" id="1.10.238.10">
    <property type="entry name" value="EF-hand"/>
    <property type="match status" value="1"/>
</dbReference>
<dbReference type="CDD" id="cd00051">
    <property type="entry name" value="EFh"/>
    <property type="match status" value="2"/>
</dbReference>
<proteinExistence type="predicted"/>
<comment type="caution">
    <text evidence="5">The sequence shown here is derived from an EMBL/GenBank/DDBJ whole genome shotgun (WGS) entry which is preliminary data.</text>
</comment>